<evidence type="ECO:0000256" key="1">
    <source>
        <dbReference type="ARBA" id="ARBA00022679"/>
    </source>
</evidence>
<dbReference type="InterPro" id="IPR028098">
    <property type="entry name" value="Glyco_trans_4-like_N"/>
</dbReference>
<keyword evidence="5" id="KW-1185">Reference proteome</keyword>
<feature type="domain" description="Glycosyltransferase subfamily 4-like N-terminal" evidence="3">
    <location>
        <begin position="16"/>
        <end position="187"/>
    </location>
</feature>
<dbReference type="Gene3D" id="3.40.50.2000">
    <property type="entry name" value="Glycogen Phosphorylase B"/>
    <property type="match status" value="2"/>
</dbReference>
<keyword evidence="1 4" id="KW-0808">Transferase</keyword>
<dbReference type="Pfam" id="PF13439">
    <property type="entry name" value="Glyco_transf_4"/>
    <property type="match status" value="1"/>
</dbReference>
<name>A0A845LEQ9_HELGE</name>
<comment type="caution">
    <text evidence="4">The sequence shown here is derived from an EMBL/GenBank/DDBJ whole genome shotgun (WGS) entry which is preliminary data.</text>
</comment>
<reference evidence="4 5" key="1">
    <citation type="submission" date="2020-01" db="EMBL/GenBank/DDBJ databases">
        <title>Whole genome sequence of Heliobacterium gestii DSM 11169.</title>
        <authorList>
            <person name="Kyndt J.A."/>
            <person name="Meyer T.E."/>
        </authorList>
    </citation>
    <scope>NUCLEOTIDE SEQUENCE [LARGE SCALE GENOMIC DNA]</scope>
    <source>
        <strain evidence="4 5">DSM 11169</strain>
    </source>
</reference>
<gene>
    <name evidence="4" type="ORF">GTO89_08680</name>
</gene>
<dbReference type="OrthoDB" id="9802525at2"/>
<dbReference type="RefSeq" id="WP_161261677.1">
    <property type="nucleotide sequence ID" value="NZ_JAFBDC010000005.1"/>
</dbReference>
<evidence type="ECO:0000259" key="2">
    <source>
        <dbReference type="Pfam" id="PF00534"/>
    </source>
</evidence>
<dbReference type="SUPFAM" id="SSF53756">
    <property type="entry name" value="UDP-Glycosyltransferase/glycogen phosphorylase"/>
    <property type="match status" value="1"/>
</dbReference>
<dbReference type="InterPro" id="IPR001296">
    <property type="entry name" value="Glyco_trans_1"/>
</dbReference>
<accession>A0A845LEQ9</accession>
<protein>
    <submittedName>
        <fullName evidence="4">Glycosyltransferase</fullName>
    </submittedName>
</protein>
<dbReference type="PANTHER" id="PTHR46401:SF2">
    <property type="entry name" value="GLYCOSYLTRANSFERASE WBBK-RELATED"/>
    <property type="match status" value="1"/>
</dbReference>
<organism evidence="4 5">
    <name type="scientific">Heliomicrobium gestii</name>
    <name type="common">Heliobacterium gestii</name>
    <dbReference type="NCBI Taxonomy" id="2699"/>
    <lineage>
        <taxon>Bacteria</taxon>
        <taxon>Bacillati</taxon>
        <taxon>Bacillota</taxon>
        <taxon>Clostridia</taxon>
        <taxon>Eubacteriales</taxon>
        <taxon>Heliobacteriaceae</taxon>
        <taxon>Heliomicrobium</taxon>
    </lineage>
</organism>
<evidence type="ECO:0000259" key="3">
    <source>
        <dbReference type="Pfam" id="PF13439"/>
    </source>
</evidence>
<dbReference type="EMBL" id="WXEX01000006">
    <property type="protein sequence ID" value="MZP43109.1"/>
    <property type="molecule type" value="Genomic_DNA"/>
</dbReference>
<dbReference type="PANTHER" id="PTHR46401">
    <property type="entry name" value="GLYCOSYLTRANSFERASE WBBK-RELATED"/>
    <property type="match status" value="1"/>
</dbReference>
<dbReference type="Proteomes" id="UP000471031">
    <property type="component" value="Unassembled WGS sequence"/>
</dbReference>
<proteinExistence type="predicted"/>
<evidence type="ECO:0000313" key="5">
    <source>
        <dbReference type="Proteomes" id="UP000471031"/>
    </source>
</evidence>
<dbReference type="AlphaFoldDB" id="A0A845LEQ9"/>
<dbReference type="CDD" id="cd03809">
    <property type="entry name" value="GT4_MtfB-like"/>
    <property type="match status" value="1"/>
</dbReference>
<dbReference type="Pfam" id="PF00534">
    <property type="entry name" value="Glycos_transf_1"/>
    <property type="match status" value="1"/>
</dbReference>
<feature type="domain" description="Glycosyl transferase family 1" evidence="2">
    <location>
        <begin position="217"/>
        <end position="369"/>
    </location>
</feature>
<evidence type="ECO:0000313" key="4">
    <source>
        <dbReference type="EMBL" id="MZP43109.1"/>
    </source>
</evidence>
<dbReference type="GO" id="GO:0016757">
    <property type="term" value="F:glycosyltransferase activity"/>
    <property type="evidence" value="ECO:0007669"/>
    <property type="project" value="InterPro"/>
</dbReference>
<sequence>MKIAIDVVPIRPDGRIGGAMHLVMELIRGLAIHRELEIMLLTASWNHQFFIDSFKGYKVEHHCIECPQQMTLFDKVKRRLRQLFAGLDIDISGGIKGPLRSRGVELLFCPMTAVTYYEPGIPTVSLVYDIQHEYYPSFFSPEELTHRRAFYKVVCKKADAIICISEYTKQTIIEKFNLAKDNVYVAPICIQDRLIPPETGEQQRILQEKGLEGLRYGYYPANFWKHKNHLMLLTAFSSFIQRHPDSDLHLVFTGCLREDNPEIDDAIRQMGLQERIHFLGYLTESELTTVLHHCDFLVYPSLFEGFGIPVIEAMAVGKPVLCSNRTSLPEVGGDAAYYFDPRIPASIEEAIDRISTDETLREDLVRKGHRQAKKYPREAMINGYLQVLLQVVQQEQKDICTVDGVYVDKWTAEDVRIHFIGKPKMRTVMAELLHSGGNPAQTIAIHIKSRQVTSKRQLIAGQREEITFQVPLGDDSVHLAIFPTFCPADNGSPDTRQLGIQIVRLEVWDDKGIMETLL</sequence>